<evidence type="ECO:0000313" key="4">
    <source>
        <dbReference type="Proteomes" id="UP000245753"/>
    </source>
</evidence>
<keyword evidence="2" id="KW-0812">Transmembrane</keyword>
<evidence type="ECO:0000313" key="3">
    <source>
        <dbReference type="EMBL" id="PWG59123.1"/>
    </source>
</evidence>
<sequence>MTTEHQESSTDAAQTTAPVPAASTATSAPTRPKRQTDPSESHPRVPSMAEVERRQWHKGRWAVFIIALIVAIIVPYGAGRMLAINDTQAVVDIVEPFDPNGMALVSWAITVGMFASLGMAVMETRRVLWRVLFIIGLALEQLLAGVGMLRLNFWYSTYVVYGDSASPINASNLGIIAAALGLAVFAVLYVGLLVVIRKDSRLNVLTRSWSALAMFFILEVVTLVVVLLSGLSTIV</sequence>
<feature type="compositionally biased region" description="Basic and acidic residues" evidence="1">
    <location>
        <begin position="34"/>
        <end position="43"/>
    </location>
</feature>
<feature type="transmembrane region" description="Helical" evidence="2">
    <location>
        <begin position="173"/>
        <end position="196"/>
    </location>
</feature>
<comment type="caution">
    <text evidence="3">The sequence shown here is derived from an EMBL/GenBank/DDBJ whole genome shotgun (WGS) entry which is preliminary data.</text>
</comment>
<keyword evidence="2" id="KW-0472">Membrane</keyword>
<keyword evidence="2" id="KW-1133">Transmembrane helix</keyword>
<name>A0A2U2MQK9_9BIFI</name>
<dbReference type="Proteomes" id="UP000245753">
    <property type="component" value="Unassembled WGS sequence"/>
</dbReference>
<evidence type="ECO:0000256" key="1">
    <source>
        <dbReference type="SAM" id="MobiDB-lite"/>
    </source>
</evidence>
<feature type="transmembrane region" description="Helical" evidence="2">
    <location>
        <begin position="128"/>
        <end position="153"/>
    </location>
</feature>
<feature type="compositionally biased region" description="Low complexity" evidence="1">
    <location>
        <begin position="10"/>
        <end position="30"/>
    </location>
</feature>
<feature type="region of interest" description="Disordered" evidence="1">
    <location>
        <begin position="1"/>
        <end position="50"/>
    </location>
</feature>
<feature type="transmembrane region" description="Helical" evidence="2">
    <location>
        <begin position="102"/>
        <end position="121"/>
    </location>
</feature>
<evidence type="ECO:0000256" key="2">
    <source>
        <dbReference type="SAM" id="Phobius"/>
    </source>
</evidence>
<feature type="transmembrane region" description="Helical" evidence="2">
    <location>
        <begin position="61"/>
        <end position="82"/>
    </location>
</feature>
<dbReference type="AlphaFoldDB" id="A0A2U2MQK9"/>
<dbReference type="EMBL" id="QFFN01000036">
    <property type="protein sequence ID" value="PWG59123.1"/>
    <property type="molecule type" value="Genomic_DNA"/>
</dbReference>
<feature type="transmembrane region" description="Helical" evidence="2">
    <location>
        <begin position="208"/>
        <end position="231"/>
    </location>
</feature>
<dbReference type="RefSeq" id="WP_109137986.1">
    <property type="nucleotide sequence ID" value="NZ_QFFN01000036.1"/>
</dbReference>
<gene>
    <name evidence="3" type="ORF">DF200_09245</name>
</gene>
<proteinExistence type="predicted"/>
<keyword evidence="4" id="KW-1185">Reference proteome</keyword>
<evidence type="ECO:0008006" key="5">
    <source>
        <dbReference type="Google" id="ProtNLM"/>
    </source>
</evidence>
<organism evidence="3 4">
    <name type="scientific">Bifidobacterium catulorum</name>
    <dbReference type="NCBI Taxonomy" id="1630173"/>
    <lineage>
        <taxon>Bacteria</taxon>
        <taxon>Bacillati</taxon>
        <taxon>Actinomycetota</taxon>
        <taxon>Actinomycetes</taxon>
        <taxon>Bifidobacteriales</taxon>
        <taxon>Bifidobacteriaceae</taxon>
        <taxon>Bifidobacterium</taxon>
    </lineage>
</organism>
<accession>A0A2U2MQK9</accession>
<protein>
    <recommendedName>
        <fullName evidence="5">Teichoic acid transporter</fullName>
    </recommendedName>
</protein>
<dbReference type="OrthoDB" id="3231612at2"/>
<reference evidence="3 4" key="1">
    <citation type="journal article" date="2018" name="Int. J. Syst. Evol. Microbiol.">
        <title>Bifidobacterium catulorum sp. nov., a novel taxon from the faeces of the baby common marmoset (Callithrix jacchus).</title>
        <authorList>
            <person name="Modesto M."/>
            <person name="Michelini S."/>
            <person name="Oki K."/>
            <person name="Biavati B."/>
            <person name="Watanabe K."/>
            <person name="Mattarelli P."/>
        </authorList>
    </citation>
    <scope>NUCLEOTIDE SEQUENCE [LARGE SCALE GENOMIC DNA]</scope>
    <source>
        <strain evidence="3 4">MRM 8.19</strain>
    </source>
</reference>